<dbReference type="OrthoDB" id="272552at2"/>
<keyword evidence="4" id="KW-1185">Reference proteome</keyword>
<proteinExistence type="predicted"/>
<dbReference type="Gene3D" id="3.40.109.10">
    <property type="entry name" value="NADH Oxidase"/>
    <property type="match status" value="2"/>
</dbReference>
<dbReference type="Pfam" id="PF00881">
    <property type="entry name" value="Nitroreductase"/>
    <property type="match status" value="1"/>
</dbReference>
<dbReference type="SUPFAM" id="SSF55469">
    <property type="entry name" value="FMN-dependent nitroreductase-like"/>
    <property type="match status" value="2"/>
</dbReference>
<sequence length="375" mass="42701">MQSTFAQELQETVDLARWAPSSHNSQPWTLIHIQERERASALLGEALQEGEQCVVLALNSARKLKALESLEIEMLMSCGLFLGLFCMTLGVRGHDWRLRWFCEAEKSAPIAALEQEQGCLALTAVRITPNSVKPVADAEAWRRLALHRRTHRGPFNPLRISDETLQQLLARRWPLSLTGEHLLMRIERDQPAIRRAAQLVKQYAVLDFANYKAWRETYRYIHFSLEEEAEDGFYLQSLLGPQSKWSSLFYRCVLAPPVMQALRPFGAPQRMADQLGALVEDSSQLLFCHLGEEHMTPKALTQAGARLMEVWLNAQEQKLAIHPVSVMLQHDQARIAIERLRDENGRMIFFARLGAIKEVFDKSPRRKTNGIIAAG</sequence>
<reference evidence="3 4" key="1">
    <citation type="journal article" date="2005" name="Nucleic Acids Res.">
        <title>Genomic blueprint of Hahella chejuensis, a marine microbe producing an algicidal agent.</title>
        <authorList>
            <person name="Jeong H."/>
            <person name="Yim J.H."/>
            <person name="Lee C."/>
            <person name="Choi S.-H."/>
            <person name="Park Y.K."/>
            <person name="Yoon S.H."/>
            <person name="Hur C.-G."/>
            <person name="Kang H.-Y."/>
            <person name="Kim D."/>
            <person name="Lee H.H."/>
            <person name="Park K.H."/>
            <person name="Park S.-H."/>
            <person name="Park H.-S."/>
            <person name="Lee H.K."/>
            <person name="Oh T.K."/>
            <person name="Kim J.F."/>
        </authorList>
    </citation>
    <scope>NUCLEOTIDE SEQUENCE [LARGE SCALE GENOMIC DNA]</scope>
    <source>
        <strain evidence="3 4">KCTC 2396</strain>
    </source>
</reference>
<dbReference type="Proteomes" id="UP000000238">
    <property type="component" value="Chromosome"/>
</dbReference>
<dbReference type="eggNOG" id="COG0778">
    <property type="taxonomic scope" value="Bacteria"/>
</dbReference>
<dbReference type="HOGENOM" id="CLU_737252_0_0_6"/>
<dbReference type="RefSeq" id="WP_011399744.1">
    <property type="nucleotide sequence ID" value="NC_007645.1"/>
</dbReference>
<dbReference type="EMBL" id="CP000155">
    <property type="protein sequence ID" value="ABC32686.1"/>
    <property type="molecule type" value="Genomic_DNA"/>
</dbReference>
<dbReference type="EMBL" id="DQ266254">
    <property type="protein sequence ID" value="ABB69085.1"/>
    <property type="molecule type" value="Genomic_DNA"/>
</dbReference>
<dbReference type="STRING" id="349521.HCH_06036"/>
<dbReference type="GO" id="GO:0016491">
    <property type="term" value="F:oxidoreductase activity"/>
    <property type="evidence" value="ECO:0007669"/>
    <property type="project" value="InterPro"/>
</dbReference>
<evidence type="ECO:0000313" key="3">
    <source>
        <dbReference type="EMBL" id="ABC32686.1"/>
    </source>
</evidence>
<evidence type="ECO:0000313" key="4">
    <source>
        <dbReference type="Proteomes" id="UP000000238"/>
    </source>
</evidence>
<accession>Q2S9I8</accession>
<evidence type="ECO:0000259" key="1">
    <source>
        <dbReference type="Pfam" id="PF00881"/>
    </source>
</evidence>
<name>Q2S9I8_HAHCH</name>
<protein>
    <submittedName>
        <fullName evidence="2">HBM oxidase/dehydrogenase</fullName>
    </submittedName>
    <submittedName>
        <fullName evidence="3">Nitroreductase</fullName>
    </submittedName>
</protein>
<gene>
    <name evidence="2" type="primary">hapM</name>
    <name evidence="3" type="ordered locus">HCH_06036</name>
</gene>
<feature type="domain" description="Nitroreductase" evidence="1">
    <location>
        <begin position="7"/>
        <end position="60"/>
    </location>
</feature>
<reference evidence="2" key="2">
    <citation type="submission" date="2005-10" db="EMBL/GenBank/DDBJ databases">
        <title>Hahella chejuensis KCTC 2396 prodigiosin biosynthesis gene cluster.</title>
        <authorList>
            <person name="Kim J.F."/>
            <person name="Jeong H."/>
            <person name="Park Y."/>
            <person name="Kim D."/>
        </authorList>
    </citation>
    <scope>NUCLEOTIDE SEQUENCE</scope>
    <source>
        <strain evidence="2">KCTC 2396</strain>
    </source>
</reference>
<dbReference type="InterPro" id="IPR000415">
    <property type="entry name" value="Nitroreductase-like"/>
</dbReference>
<dbReference type="KEGG" id="hch:HCH_06036"/>
<organism evidence="3 4">
    <name type="scientific">Hahella chejuensis (strain KCTC 2396)</name>
    <dbReference type="NCBI Taxonomy" id="349521"/>
    <lineage>
        <taxon>Bacteria</taxon>
        <taxon>Pseudomonadati</taxon>
        <taxon>Pseudomonadota</taxon>
        <taxon>Gammaproteobacteria</taxon>
        <taxon>Oceanospirillales</taxon>
        <taxon>Hahellaceae</taxon>
        <taxon>Hahella</taxon>
    </lineage>
</organism>
<dbReference type="InterPro" id="IPR029479">
    <property type="entry name" value="Nitroreductase"/>
</dbReference>
<evidence type="ECO:0000313" key="2">
    <source>
        <dbReference type="EMBL" id="ABB69085.1"/>
    </source>
</evidence>
<dbReference type="AlphaFoldDB" id="Q2S9I8"/>